<organism evidence="1 2">
    <name type="scientific">Batrachochytrium dendrobatidis (strain JEL423)</name>
    <dbReference type="NCBI Taxonomy" id="403673"/>
    <lineage>
        <taxon>Eukaryota</taxon>
        <taxon>Fungi</taxon>
        <taxon>Fungi incertae sedis</taxon>
        <taxon>Chytridiomycota</taxon>
        <taxon>Chytridiomycota incertae sedis</taxon>
        <taxon>Chytridiomycetes</taxon>
        <taxon>Rhizophydiales</taxon>
        <taxon>Rhizophydiales incertae sedis</taxon>
        <taxon>Batrachochytrium</taxon>
    </lineage>
</organism>
<dbReference type="PANTHER" id="PTHR33211">
    <property type="entry name" value="EXPRESSED PROTEIN"/>
    <property type="match status" value="1"/>
</dbReference>
<gene>
    <name evidence="1" type="ORF">BDEG_28581</name>
</gene>
<dbReference type="AlphaFoldDB" id="A0A177X107"/>
<reference evidence="1 2" key="1">
    <citation type="submission" date="2006-10" db="EMBL/GenBank/DDBJ databases">
        <title>The Genome Sequence of Batrachochytrium dendrobatidis JEL423.</title>
        <authorList>
            <consortium name="The Broad Institute Genome Sequencing Platform"/>
            <person name="Birren B."/>
            <person name="Lander E."/>
            <person name="Galagan J."/>
            <person name="Cuomo C."/>
            <person name="Devon K."/>
            <person name="Jaffe D."/>
            <person name="Butler J."/>
            <person name="Alvarez P."/>
            <person name="Gnerre S."/>
            <person name="Grabherr M."/>
            <person name="Kleber M."/>
            <person name="Mauceli E."/>
            <person name="Brockman W."/>
            <person name="Young S."/>
            <person name="LaButti K."/>
            <person name="Sykes S."/>
            <person name="DeCaprio D."/>
            <person name="Crawford M."/>
            <person name="Koehrsen M."/>
            <person name="Engels R."/>
            <person name="Montgomery P."/>
            <person name="Pearson M."/>
            <person name="Howarth C."/>
            <person name="Larson L."/>
            <person name="White J."/>
            <person name="O'Leary S."/>
            <person name="Kodira C."/>
            <person name="Zeng Q."/>
            <person name="Yandava C."/>
            <person name="Alvarado L."/>
            <person name="Longcore J."/>
            <person name="James T."/>
        </authorList>
    </citation>
    <scope>NUCLEOTIDE SEQUENCE [LARGE SCALE GENOMIC DNA]</scope>
    <source>
        <strain evidence="1 2">JEL423</strain>
    </source>
</reference>
<protein>
    <submittedName>
        <fullName evidence="1">Uncharacterized protein</fullName>
    </submittedName>
</protein>
<sequence length="173" mass="19099">MRLINNDLSVYTQTNNLRGISPIQTTGRATRGNMNSIGNVDFFISMDEMLQTVTYLTMQVVSLKTDLIAVTSAFGQLQSQTNDIVVMMTKHDNVIRSLLGQILVKLDSGCSPTHAVVIPVVVFETISTTVDIIATVTVFCPQSQFKLFICNNSTLHTHADCRYGMPSNNRLIP</sequence>
<dbReference type="Proteomes" id="UP000077115">
    <property type="component" value="Unassembled WGS sequence"/>
</dbReference>
<evidence type="ECO:0000313" key="2">
    <source>
        <dbReference type="Proteomes" id="UP000077115"/>
    </source>
</evidence>
<dbReference type="PANTHER" id="PTHR33211:SF107">
    <property type="entry name" value="NON-SPECIFIC SERINE_THREONINE PROTEIN KINASE"/>
    <property type="match status" value="1"/>
</dbReference>
<dbReference type="VEuPathDB" id="FungiDB:BDEG_28581"/>
<accession>A0A177X107</accession>
<reference evidence="1 2" key="2">
    <citation type="submission" date="2016-05" db="EMBL/GenBank/DDBJ databases">
        <title>Lineage-specific infection strategies underlie the spectrum of fungal disease in amphibians.</title>
        <authorList>
            <person name="Cuomo C.A."/>
            <person name="Farrer R.A."/>
            <person name="James T."/>
            <person name="Longcore J."/>
            <person name="Birren B."/>
        </authorList>
    </citation>
    <scope>NUCLEOTIDE SEQUENCE [LARGE SCALE GENOMIC DNA]</scope>
    <source>
        <strain evidence="1 2">JEL423</strain>
    </source>
</reference>
<evidence type="ECO:0000313" key="1">
    <source>
        <dbReference type="EMBL" id="OAJ45441.1"/>
    </source>
</evidence>
<name>A0A177X107_BATDL</name>
<dbReference type="EMBL" id="DS022316">
    <property type="protein sequence ID" value="OAJ45441.1"/>
    <property type="molecule type" value="Genomic_DNA"/>
</dbReference>
<proteinExistence type="predicted"/>